<dbReference type="HOGENOM" id="CLU_302831_0_0_14"/>
<dbReference type="Gene3D" id="3.40.390.80">
    <property type="entry name" value="Peptidase M60, enhancin-like domain 2"/>
    <property type="match status" value="1"/>
</dbReference>
<feature type="domain" description="Peptidase M60" evidence="3">
    <location>
        <begin position="269"/>
        <end position="631"/>
    </location>
</feature>
<dbReference type="Pfam" id="PF13402">
    <property type="entry name" value="Peptidase_M60"/>
    <property type="match status" value="1"/>
</dbReference>
<gene>
    <name evidence="4" type="ordered locus">MYPE3190</name>
</gene>
<evidence type="ECO:0000259" key="3">
    <source>
        <dbReference type="PROSITE" id="PS51723"/>
    </source>
</evidence>
<dbReference type="InParanoid" id="Q8EW84"/>
<name>Q8EW84_MALP2</name>
<evidence type="ECO:0000313" key="5">
    <source>
        <dbReference type="Proteomes" id="UP000002522"/>
    </source>
</evidence>
<dbReference type="InterPro" id="IPR035423">
    <property type="entry name" value="M60-like_N"/>
</dbReference>
<dbReference type="AlphaFoldDB" id="Q8EW84"/>
<dbReference type="EMBL" id="BA000026">
    <property type="protein sequence ID" value="BAC44112.1"/>
    <property type="molecule type" value="Genomic_DNA"/>
</dbReference>
<accession>Q8EW84</accession>
<keyword evidence="2" id="KW-0472">Membrane</keyword>
<proteinExistence type="predicted"/>
<protein>
    <submittedName>
        <fullName evidence="4">Predicted integral membrane protein</fullName>
    </submittedName>
</protein>
<dbReference type="InterPro" id="IPR031161">
    <property type="entry name" value="Peptidase_M60_dom"/>
</dbReference>
<dbReference type="PANTHER" id="PTHR15730">
    <property type="entry name" value="EXPERIMENTAL AUTOIMMUNE PROSTATITIS ANTIGEN 2-RELATED"/>
    <property type="match status" value="1"/>
</dbReference>
<dbReference type="PROSITE" id="PS51723">
    <property type="entry name" value="PEPTIDASE_M60"/>
    <property type="match status" value="1"/>
</dbReference>
<feature type="transmembrane region" description="Helical" evidence="2">
    <location>
        <begin position="56"/>
        <end position="79"/>
    </location>
</feature>
<evidence type="ECO:0000313" key="4">
    <source>
        <dbReference type="EMBL" id="BAC44112.1"/>
    </source>
</evidence>
<evidence type="ECO:0000256" key="1">
    <source>
        <dbReference type="SAM" id="MobiDB-lite"/>
    </source>
</evidence>
<dbReference type="eggNOG" id="COG3064">
    <property type="taxonomic scope" value="Bacteria"/>
</dbReference>
<dbReference type="STRING" id="272633.gene:10731424"/>
<evidence type="ECO:0000256" key="2">
    <source>
        <dbReference type="SAM" id="Phobius"/>
    </source>
</evidence>
<organism evidence="4 5">
    <name type="scientific">Malacoplasma penetrans (strain HF-2)</name>
    <name type="common">Mycoplasma penetrans</name>
    <dbReference type="NCBI Taxonomy" id="272633"/>
    <lineage>
        <taxon>Bacteria</taxon>
        <taxon>Bacillati</taxon>
        <taxon>Mycoplasmatota</taxon>
        <taxon>Mycoplasmoidales</taxon>
        <taxon>Mycoplasmoidaceae</taxon>
        <taxon>Malacoplasma</taxon>
    </lineage>
</organism>
<keyword evidence="5" id="KW-1185">Reference proteome</keyword>
<keyword evidence="2" id="KW-0812">Transmembrane</keyword>
<dbReference type="KEGG" id="mpe:MYPE3190"/>
<reference evidence="4 5" key="1">
    <citation type="journal article" date="2002" name="Nucleic Acids Res.">
        <title>The complete genomic sequence of Mycoplasma penetrans, an intracellular bacterial pathogen in humans.</title>
        <authorList>
            <person name="Sasaki Y."/>
            <person name="Ishikawa J."/>
            <person name="Yamashita A."/>
            <person name="Oshima K."/>
            <person name="Kenri T."/>
            <person name="Furuya K."/>
            <person name="Yoshino C."/>
            <person name="Horino A."/>
            <person name="Shiba T."/>
            <person name="Sasaki T."/>
            <person name="Hattori M."/>
        </authorList>
    </citation>
    <scope>NUCLEOTIDE SEQUENCE [LARGE SCALE GENOMIC DNA]</scope>
    <source>
        <strain evidence="4 5">HF-2</strain>
    </source>
</reference>
<dbReference type="RefSeq" id="WP_011077148.1">
    <property type="nucleotide sequence ID" value="NC_004432.1"/>
</dbReference>
<sequence length="984" mass="111641">MNKNIKLIKPNNKKLNPKKIKKIKPKNKNLRGGSFNKIKVNKHVRPNVGVIKVKKLFAYLISATSIGAIVSAVLVPLTITSFKSSLNGQTSDSGSTNGNNNSSNGENGFDNNQDNSSNGNQNNDSNNNQNPTPSEPVDPTPTRDYYDSMYYYDAKILDSYQRNVPEYYPQYLQNNGSNVAPTKEYVTKYYPNIWNSIITKDEIKNAITYSENDLMNAQLNLERTQNKTLKKHKISDVIYDTRNLYWGYSKISDSQPAVKKQLDLDLRKYGAYTTGLYLPAGEVITINFPGLTDEQVAALNIRLVINDNEIQDLTSSNVESQWSKCKNRMPVMRQVFTLRKNNFSFGNPLGGMINLEHINNTNTVVNGSNIFRVVIDGAVEALHYVHGYTTEDEWQRLVKESTAPFVEIENDYTKFLVPKSNLGQFANKENYEWELDENNNVISYSHKETLINNTYPYKSLDLWNKLSYESRYVSGLNETPTVRPQIKNYFTDYQYYVDGGAAYTSNAYNVMPRSWGSAVTNYDTNNNSGNWGVIHEYNHHFQVNPSNVSWGFIRNDQNEVTNNVLNLLAYAKYANIGQDRAGKQDISSWPSGHLSNINSYNAILKVIRNSTTSSIITAQTFHYTSVMANFGWEGLEKAIRLANTTSAPSNITDANTKFVYFISKATNYNWGQFYYQAGLISIQNLLLINEIFKDLEEYVPIASWYASQSKYRDSDTWVHSNSPFKITKQYFETGYQFDLKLNKTDKGSTLSDPMITVNPLYGTLVNNGNGLYTYKPLLTGTDTNGNPIYNYGEVDNFEYKVESINTATKKAISSTFKVEIFLEGDGNENFISKEEGMIDHNLYYRDNVTNILSMATSINSNIEAAAGDIKNITNTLENETVTFSNSTNVVEITIQLPKEQLVNRIVYRDKTAMATRADGLKIIDIDNNQTYEVSGFRNDSGYTTTNFETPIKLKNFKLVLIRNSSKELQKIAYFNLIYQGAVDF</sequence>
<feature type="compositionally biased region" description="Low complexity" evidence="1">
    <location>
        <begin position="87"/>
        <end position="130"/>
    </location>
</feature>
<dbReference type="Proteomes" id="UP000002522">
    <property type="component" value="Chromosome"/>
</dbReference>
<dbReference type="InterPro" id="IPR051244">
    <property type="entry name" value="TCAF"/>
</dbReference>
<keyword evidence="2" id="KW-1133">Transmembrane helix</keyword>
<dbReference type="SMART" id="SM01276">
    <property type="entry name" value="M60-like"/>
    <property type="match status" value="1"/>
</dbReference>
<dbReference type="Pfam" id="PF17291">
    <property type="entry name" value="M60-like_N"/>
    <property type="match status" value="1"/>
</dbReference>
<dbReference type="PANTHER" id="PTHR15730:SF5">
    <property type="entry name" value="SI:CH211-210B2.2-RELATED"/>
    <property type="match status" value="1"/>
</dbReference>
<feature type="region of interest" description="Disordered" evidence="1">
    <location>
        <begin position="86"/>
        <end position="144"/>
    </location>
</feature>